<dbReference type="EMBL" id="CP000302">
    <property type="protein sequence ID" value="ABE56645.1"/>
    <property type="molecule type" value="Genomic_DNA"/>
</dbReference>
<dbReference type="KEGG" id="sdn:Sden_3369"/>
<dbReference type="Pfam" id="PF07103">
    <property type="entry name" value="DUF1365"/>
    <property type="match status" value="1"/>
</dbReference>
<feature type="transmembrane region" description="Helical" evidence="1">
    <location>
        <begin position="233"/>
        <end position="252"/>
    </location>
</feature>
<proteinExistence type="predicted"/>
<name>Q12IT1_SHEDO</name>
<organism evidence="2 3">
    <name type="scientific">Shewanella denitrificans (strain OS217 / ATCC BAA-1090 / DSM 15013)</name>
    <dbReference type="NCBI Taxonomy" id="318161"/>
    <lineage>
        <taxon>Bacteria</taxon>
        <taxon>Pseudomonadati</taxon>
        <taxon>Pseudomonadota</taxon>
        <taxon>Gammaproteobacteria</taxon>
        <taxon>Alteromonadales</taxon>
        <taxon>Shewanellaceae</taxon>
        <taxon>Shewanella</taxon>
    </lineage>
</organism>
<evidence type="ECO:0000313" key="2">
    <source>
        <dbReference type="EMBL" id="ABE56645.1"/>
    </source>
</evidence>
<keyword evidence="1" id="KW-0812">Transmembrane</keyword>
<evidence type="ECO:0000256" key="1">
    <source>
        <dbReference type="SAM" id="Phobius"/>
    </source>
</evidence>
<dbReference type="DNASU" id="4019917"/>
<dbReference type="HOGENOM" id="CLU_065913_0_0_6"/>
<sequence>MTPSSKVKQGAAEEHSGIYLGKVRHRRFGAIGHRFSYQIYMMGLDLDELNLEHPRCVETSSRGEGLPAILKRSVIFGRRWFNPIRFYEKDYLSSEPGSLKQRIGNKVNALGGKWQANGRVFLLAQCRCMGLYFSPINLFFCYDDKDKCQYMLAEVSNTPWKQRHYYLLALADEMISKKAFHVSPFMDLDMDYHWRVSPPDQHAMVHVENHKETKVFDATLALTKRPITSANLFRTWLFSPAMTLSMLLGIYWQALKLWLKRVPFIAHPQANKKS</sequence>
<keyword evidence="1" id="KW-0472">Membrane</keyword>
<dbReference type="PANTHER" id="PTHR33973:SF4">
    <property type="entry name" value="OS07G0153300 PROTEIN"/>
    <property type="match status" value="1"/>
</dbReference>
<dbReference type="InterPro" id="IPR010775">
    <property type="entry name" value="DUF1365"/>
</dbReference>
<evidence type="ECO:0008006" key="4">
    <source>
        <dbReference type="Google" id="ProtNLM"/>
    </source>
</evidence>
<evidence type="ECO:0000313" key="3">
    <source>
        <dbReference type="Proteomes" id="UP000001982"/>
    </source>
</evidence>
<dbReference type="AlphaFoldDB" id="Q12IT1"/>
<reference evidence="2 3" key="1">
    <citation type="submission" date="2006-03" db="EMBL/GenBank/DDBJ databases">
        <title>Complete sequence of Shewanella denitrificans OS217.</title>
        <authorList>
            <consortium name="US DOE Joint Genome Institute"/>
            <person name="Copeland A."/>
            <person name="Lucas S."/>
            <person name="Lapidus A."/>
            <person name="Barry K."/>
            <person name="Detter J.C."/>
            <person name="Glavina del Rio T."/>
            <person name="Hammon N."/>
            <person name="Israni S."/>
            <person name="Dalin E."/>
            <person name="Tice H."/>
            <person name="Pitluck S."/>
            <person name="Brettin T."/>
            <person name="Bruce D."/>
            <person name="Han C."/>
            <person name="Tapia R."/>
            <person name="Gilna P."/>
            <person name="Kiss H."/>
            <person name="Schmutz J."/>
            <person name="Larimer F."/>
            <person name="Land M."/>
            <person name="Hauser L."/>
            <person name="Kyrpides N."/>
            <person name="Lykidis A."/>
            <person name="Richardson P."/>
        </authorList>
    </citation>
    <scope>NUCLEOTIDE SEQUENCE [LARGE SCALE GENOMIC DNA]</scope>
    <source>
        <strain evidence="3">OS217 / ATCC BAA-1090 / DSM 15013</strain>
    </source>
</reference>
<protein>
    <recommendedName>
        <fullName evidence="4">Plasmid partition ParA protein</fullName>
    </recommendedName>
</protein>
<dbReference type="OrthoDB" id="9778801at2"/>
<accession>Q12IT1</accession>
<dbReference type="RefSeq" id="WP_011497787.1">
    <property type="nucleotide sequence ID" value="NC_007954.1"/>
</dbReference>
<dbReference type="eggNOG" id="COG3496">
    <property type="taxonomic scope" value="Bacteria"/>
</dbReference>
<dbReference type="Proteomes" id="UP000001982">
    <property type="component" value="Chromosome"/>
</dbReference>
<gene>
    <name evidence="2" type="ordered locus">Sden_3369</name>
</gene>
<dbReference type="PANTHER" id="PTHR33973">
    <property type="entry name" value="OS07G0153300 PROTEIN"/>
    <property type="match status" value="1"/>
</dbReference>
<dbReference type="STRING" id="318161.Sden_3369"/>
<keyword evidence="1" id="KW-1133">Transmembrane helix</keyword>
<keyword evidence="3" id="KW-1185">Reference proteome</keyword>